<accession>A0A9R0I4Z2</accession>
<dbReference type="PANTHER" id="PTHR34947">
    <property type="entry name" value="TRANSMEMBRANE PROTEIN"/>
    <property type="match status" value="1"/>
</dbReference>
<sequence length="270" mass="31611">MTPETETKAVHPQKEKLQNMHQSSPFYQFLKKLIQFSISFSVFSILFMHPSCTPLFYSLISHLSTFSSQLLSLATDKNYIFLLCNGILVFIAKYSCHTVDTCPPPLSETSPNNDLYYKAYRQSMQSSTEKSLLMEDVATNEDENENGSEGNDVISEEDEEEKHVVYQITDGTEDDNEEDVISDCDNNEYMKENPYRYDNNEYMKESSYSWSFEEQEKEDNYEKEEDEAEQEEEEAIAEMSTEELNRKFDDFIRKMKEELRIEAQQQLIVV</sequence>
<evidence type="ECO:0000256" key="2">
    <source>
        <dbReference type="SAM" id="Phobius"/>
    </source>
</evidence>
<dbReference type="GeneID" id="110782728"/>
<feature type="transmembrane region" description="Helical" evidence="2">
    <location>
        <begin position="33"/>
        <end position="57"/>
    </location>
</feature>
<keyword evidence="2" id="KW-1133">Transmembrane helix</keyword>
<evidence type="ECO:0000313" key="4">
    <source>
        <dbReference type="RefSeq" id="XP_021842647.1"/>
    </source>
</evidence>
<keyword evidence="3" id="KW-1185">Reference proteome</keyword>
<proteinExistence type="predicted"/>
<feature type="region of interest" description="Disordered" evidence="1">
    <location>
        <begin position="209"/>
        <end position="229"/>
    </location>
</feature>
<evidence type="ECO:0000256" key="1">
    <source>
        <dbReference type="SAM" id="MobiDB-lite"/>
    </source>
</evidence>
<feature type="transmembrane region" description="Helical" evidence="2">
    <location>
        <begin position="78"/>
        <end position="95"/>
    </location>
</feature>
<dbReference type="RefSeq" id="XP_021842647.1">
    <property type="nucleotide sequence ID" value="XM_021986955.2"/>
</dbReference>
<dbReference type="PANTHER" id="PTHR34947:SF2">
    <property type="entry name" value="TRANSMEMBRANE PROTEIN"/>
    <property type="match status" value="1"/>
</dbReference>
<dbReference type="Proteomes" id="UP000813463">
    <property type="component" value="Chromosome 4"/>
</dbReference>
<keyword evidence="2" id="KW-0472">Membrane</keyword>
<gene>
    <name evidence="4" type="primary">LOC110782728</name>
</gene>
<feature type="region of interest" description="Disordered" evidence="1">
    <location>
        <begin position="139"/>
        <end position="161"/>
    </location>
</feature>
<name>A0A9R0I4Z2_SPIOL</name>
<dbReference type="KEGG" id="soe:110782728"/>
<dbReference type="AlphaFoldDB" id="A0A9R0I4Z2"/>
<reference evidence="3" key="1">
    <citation type="journal article" date="2021" name="Nat. Commun.">
        <title>Genomic analyses provide insights into spinach domestication and the genetic basis of agronomic traits.</title>
        <authorList>
            <person name="Cai X."/>
            <person name="Sun X."/>
            <person name="Xu C."/>
            <person name="Sun H."/>
            <person name="Wang X."/>
            <person name="Ge C."/>
            <person name="Zhang Z."/>
            <person name="Wang Q."/>
            <person name="Fei Z."/>
            <person name="Jiao C."/>
            <person name="Wang Q."/>
        </authorList>
    </citation>
    <scope>NUCLEOTIDE SEQUENCE [LARGE SCALE GENOMIC DNA]</scope>
    <source>
        <strain evidence="3">cv. Varoflay</strain>
    </source>
</reference>
<organism evidence="3 4">
    <name type="scientific">Spinacia oleracea</name>
    <name type="common">Spinach</name>
    <dbReference type="NCBI Taxonomy" id="3562"/>
    <lineage>
        <taxon>Eukaryota</taxon>
        <taxon>Viridiplantae</taxon>
        <taxon>Streptophyta</taxon>
        <taxon>Embryophyta</taxon>
        <taxon>Tracheophyta</taxon>
        <taxon>Spermatophyta</taxon>
        <taxon>Magnoliopsida</taxon>
        <taxon>eudicotyledons</taxon>
        <taxon>Gunneridae</taxon>
        <taxon>Pentapetalae</taxon>
        <taxon>Caryophyllales</taxon>
        <taxon>Chenopodiaceae</taxon>
        <taxon>Chenopodioideae</taxon>
        <taxon>Anserineae</taxon>
        <taxon>Spinacia</taxon>
    </lineage>
</organism>
<protein>
    <recommendedName>
        <fullName evidence="5">DUF4408 domain-containing protein</fullName>
    </recommendedName>
</protein>
<evidence type="ECO:0008006" key="5">
    <source>
        <dbReference type="Google" id="ProtNLM"/>
    </source>
</evidence>
<keyword evidence="2" id="KW-0812">Transmembrane</keyword>
<evidence type="ECO:0000313" key="3">
    <source>
        <dbReference type="Proteomes" id="UP000813463"/>
    </source>
</evidence>
<feature type="compositionally biased region" description="Acidic residues" evidence="1">
    <location>
        <begin position="213"/>
        <end position="229"/>
    </location>
</feature>
<reference evidence="4" key="2">
    <citation type="submission" date="2025-08" db="UniProtKB">
        <authorList>
            <consortium name="RefSeq"/>
        </authorList>
    </citation>
    <scope>IDENTIFICATION</scope>
    <source>
        <tissue evidence="4">Leaf</tissue>
    </source>
</reference>